<feature type="domain" description="HTH tetR-type" evidence="6">
    <location>
        <begin position="10"/>
        <end position="70"/>
    </location>
</feature>
<dbReference type="PANTHER" id="PTHR43479">
    <property type="entry name" value="ACREF/ENVCD OPERON REPRESSOR-RELATED"/>
    <property type="match status" value="1"/>
</dbReference>
<evidence type="ECO:0000256" key="1">
    <source>
        <dbReference type="ARBA" id="ARBA00022491"/>
    </source>
</evidence>
<keyword evidence="3 5" id="KW-0238">DNA-binding</keyword>
<evidence type="ECO:0000313" key="7">
    <source>
        <dbReference type="EMBL" id="MCD1125472.1"/>
    </source>
</evidence>
<proteinExistence type="predicted"/>
<evidence type="ECO:0000256" key="3">
    <source>
        <dbReference type="ARBA" id="ARBA00023125"/>
    </source>
</evidence>
<dbReference type="InterPro" id="IPR050624">
    <property type="entry name" value="HTH-type_Tx_Regulator"/>
</dbReference>
<evidence type="ECO:0000256" key="2">
    <source>
        <dbReference type="ARBA" id="ARBA00023015"/>
    </source>
</evidence>
<comment type="caution">
    <text evidence="7">The sequence shown here is derived from an EMBL/GenBank/DDBJ whole genome shotgun (WGS) entry which is preliminary data.</text>
</comment>
<dbReference type="SUPFAM" id="SSF46689">
    <property type="entry name" value="Homeodomain-like"/>
    <property type="match status" value="1"/>
</dbReference>
<dbReference type="AlphaFoldDB" id="A0A9X1MXA3"/>
<dbReference type="InterPro" id="IPR001647">
    <property type="entry name" value="HTH_TetR"/>
</dbReference>
<name>A0A9X1MXA3_9GAMM</name>
<feature type="DNA-binding region" description="H-T-H motif" evidence="5">
    <location>
        <begin position="33"/>
        <end position="52"/>
    </location>
</feature>
<dbReference type="InterPro" id="IPR023772">
    <property type="entry name" value="DNA-bd_HTH_TetR-type_CS"/>
</dbReference>
<dbReference type="RefSeq" id="WP_230608441.1">
    <property type="nucleotide sequence ID" value="NZ_JAJNAG010000007.1"/>
</dbReference>
<evidence type="ECO:0000259" key="6">
    <source>
        <dbReference type="PROSITE" id="PS50977"/>
    </source>
</evidence>
<evidence type="ECO:0000313" key="8">
    <source>
        <dbReference type="Proteomes" id="UP001139171"/>
    </source>
</evidence>
<gene>
    <name evidence="7" type="ORF">LPW36_05490</name>
</gene>
<dbReference type="Pfam" id="PF08361">
    <property type="entry name" value="TetR_C_2"/>
    <property type="match status" value="1"/>
</dbReference>
<dbReference type="Proteomes" id="UP001139171">
    <property type="component" value="Unassembled WGS sequence"/>
</dbReference>
<keyword evidence="2" id="KW-0805">Transcription regulation</keyword>
<dbReference type="PROSITE" id="PS01081">
    <property type="entry name" value="HTH_TETR_1"/>
    <property type="match status" value="1"/>
</dbReference>
<keyword evidence="8" id="KW-1185">Reference proteome</keyword>
<keyword evidence="4" id="KW-0804">Transcription</keyword>
<dbReference type="GO" id="GO:0003677">
    <property type="term" value="F:DNA binding"/>
    <property type="evidence" value="ECO:0007669"/>
    <property type="project" value="UniProtKB-UniRule"/>
</dbReference>
<accession>A0A9X1MXA3</accession>
<reference evidence="7" key="1">
    <citation type="submission" date="2021-11" db="EMBL/GenBank/DDBJ databases">
        <title>Jinshanibacter sp. isolated from one year old Eriocheir sinensis.</title>
        <authorList>
            <person name="Li J.-Y."/>
            <person name="He W."/>
            <person name="Gao T.-H."/>
        </authorList>
    </citation>
    <scope>NUCLEOTIDE SEQUENCE</scope>
    <source>
        <strain evidence="7">LJY008</strain>
    </source>
</reference>
<dbReference type="EMBL" id="JAJNAG010000007">
    <property type="protein sequence ID" value="MCD1125472.1"/>
    <property type="molecule type" value="Genomic_DNA"/>
</dbReference>
<organism evidence="7 8">
    <name type="scientific">Limnobaculum eriocheiris</name>
    <dbReference type="NCBI Taxonomy" id="2897391"/>
    <lineage>
        <taxon>Bacteria</taxon>
        <taxon>Pseudomonadati</taxon>
        <taxon>Pseudomonadota</taxon>
        <taxon>Gammaproteobacteria</taxon>
        <taxon>Enterobacterales</taxon>
        <taxon>Budviciaceae</taxon>
        <taxon>Limnobaculum</taxon>
    </lineage>
</organism>
<evidence type="ECO:0000256" key="5">
    <source>
        <dbReference type="PROSITE-ProRule" id="PRU00335"/>
    </source>
</evidence>
<dbReference type="InterPro" id="IPR013572">
    <property type="entry name" value="Tscrpt_reg_MAATS_C"/>
</dbReference>
<dbReference type="Pfam" id="PF00440">
    <property type="entry name" value="TetR_N"/>
    <property type="match status" value="1"/>
</dbReference>
<dbReference type="PROSITE" id="PS50977">
    <property type="entry name" value="HTH_TETR_2"/>
    <property type="match status" value="1"/>
</dbReference>
<keyword evidence="1" id="KW-0678">Repressor</keyword>
<protein>
    <submittedName>
        <fullName evidence="7">TetR family transcriptional regulator</fullName>
    </submittedName>
</protein>
<dbReference type="PRINTS" id="PR00455">
    <property type="entry name" value="HTHTETR"/>
</dbReference>
<dbReference type="Gene3D" id="1.10.357.10">
    <property type="entry name" value="Tetracycline Repressor, domain 2"/>
    <property type="match status" value="1"/>
</dbReference>
<evidence type="ECO:0000256" key="4">
    <source>
        <dbReference type="ARBA" id="ARBA00023163"/>
    </source>
</evidence>
<sequence length="204" mass="23567">MARKTKIEALITRQRILNAALEIFSSKGFTSTSLSDISTLANVTRGAIYWHFENKDDILHEIFCDFEVMKSEHIKPFHVMLNTNPLIALKEALIKTLDIIYHDKKQAKIMSLIFFDRELAYKNNSVRNIRKNILFNDGDIESALTKCKESGIYQESFDIQKNATMIRIFVIGIIECWLTEPDKFNLFQDGEKAIARFLDTTPII</sequence>
<dbReference type="PANTHER" id="PTHR43479:SF11">
    <property type="entry name" value="ACREF_ENVCD OPERON REPRESSOR-RELATED"/>
    <property type="match status" value="1"/>
</dbReference>
<dbReference type="InterPro" id="IPR009057">
    <property type="entry name" value="Homeodomain-like_sf"/>
</dbReference>